<evidence type="ECO:0000313" key="2">
    <source>
        <dbReference type="Proteomes" id="UP000186819"/>
    </source>
</evidence>
<gene>
    <name evidence="1" type="ORF">SAMN05421829_101273</name>
</gene>
<sequence>MDRMIANPNWTLFLEKNLLVLSAGGDETYLIDDVVDPALVRRIHQAYLSDNLAEIAADPACAGVVRQLLQLKAILPARAQLAPQRVGIAWLGHPLPALTAKLASGSATEETPPWLLTETPSDATDILLLVRTDAGWQETLSAYRNLAPQVPHLFVDLAYHHTLSIGPFVVPGETACLGCFANRIAHRWGDPPLPRRPAVNEEIDVAVAVLRRAMLAEDASPRAPLAFVERVTSLDLGTLRSQSSRLFQLPDCPTCGSENTDARPLPLPWLGADAAH</sequence>
<accession>A0A1N6NFF3</accession>
<proteinExistence type="predicted"/>
<keyword evidence="2" id="KW-1185">Reference proteome</keyword>
<dbReference type="RefSeq" id="WP_076600299.1">
    <property type="nucleotide sequence ID" value="NZ_FTMD01000001.1"/>
</dbReference>
<reference evidence="2" key="1">
    <citation type="submission" date="2017-01" db="EMBL/GenBank/DDBJ databases">
        <authorList>
            <person name="Varghese N."/>
            <person name="Submissions S."/>
        </authorList>
    </citation>
    <scope>NUCLEOTIDE SEQUENCE [LARGE SCALE GENOMIC DNA]</scope>
    <source>
        <strain evidence="2">ATCC 51758</strain>
    </source>
</reference>
<dbReference type="OrthoDB" id="2973590at2"/>
<dbReference type="Proteomes" id="UP000186819">
    <property type="component" value="Unassembled WGS sequence"/>
</dbReference>
<dbReference type="InterPro" id="IPR022291">
    <property type="entry name" value="Bacteriocin_synth_cyclodeHase"/>
</dbReference>
<name>A0A1N6NFF3_9RHOO</name>
<dbReference type="NCBIfam" id="TIGR03882">
    <property type="entry name" value="cyclo_dehyd_2"/>
    <property type="match status" value="1"/>
</dbReference>
<evidence type="ECO:0000313" key="1">
    <source>
        <dbReference type="EMBL" id="SIP90727.1"/>
    </source>
</evidence>
<dbReference type="Gene3D" id="3.40.50.720">
    <property type="entry name" value="NAD(P)-binding Rossmann-like Domain"/>
    <property type="match status" value="1"/>
</dbReference>
<dbReference type="AlphaFoldDB" id="A0A1N6NFF3"/>
<dbReference type="STRING" id="34027.SAMN05421829_101273"/>
<protein>
    <submittedName>
        <fullName evidence="1">Bacteriocin biosynthesis cyclodehydratase domain-containing protein</fullName>
    </submittedName>
</protein>
<dbReference type="EMBL" id="FTMD01000001">
    <property type="protein sequence ID" value="SIP90727.1"/>
    <property type="molecule type" value="Genomic_DNA"/>
</dbReference>
<organism evidence="1 2">
    <name type="scientific">Aromatoleum tolulyticum</name>
    <dbReference type="NCBI Taxonomy" id="34027"/>
    <lineage>
        <taxon>Bacteria</taxon>
        <taxon>Pseudomonadati</taxon>
        <taxon>Pseudomonadota</taxon>
        <taxon>Betaproteobacteria</taxon>
        <taxon>Rhodocyclales</taxon>
        <taxon>Rhodocyclaceae</taxon>
        <taxon>Aromatoleum</taxon>
    </lineage>
</organism>